<evidence type="ECO:0000256" key="1">
    <source>
        <dbReference type="SAM" id="MobiDB-lite"/>
    </source>
</evidence>
<keyword evidence="3" id="KW-1185">Reference proteome</keyword>
<proteinExistence type="predicted"/>
<gene>
    <name evidence="2" type="ORF">SLS56_007345</name>
</gene>
<dbReference type="EMBL" id="JAJVDC020000094">
    <property type="protein sequence ID" value="KAL1625523.1"/>
    <property type="molecule type" value="Genomic_DNA"/>
</dbReference>
<feature type="compositionally biased region" description="Basic and acidic residues" evidence="1">
    <location>
        <begin position="217"/>
        <end position="227"/>
    </location>
</feature>
<feature type="region of interest" description="Disordered" evidence="1">
    <location>
        <begin position="128"/>
        <end position="227"/>
    </location>
</feature>
<organism evidence="2 3">
    <name type="scientific">Neofusicoccum ribis</name>
    <dbReference type="NCBI Taxonomy" id="45134"/>
    <lineage>
        <taxon>Eukaryota</taxon>
        <taxon>Fungi</taxon>
        <taxon>Dikarya</taxon>
        <taxon>Ascomycota</taxon>
        <taxon>Pezizomycotina</taxon>
        <taxon>Dothideomycetes</taxon>
        <taxon>Dothideomycetes incertae sedis</taxon>
        <taxon>Botryosphaeriales</taxon>
        <taxon>Botryosphaeriaceae</taxon>
        <taxon>Neofusicoccum</taxon>
    </lineage>
</organism>
<comment type="caution">
    <text evidence="2">The sequence shown here is derived from an EMBL/GenBank/DDBJ whole genome shotgun (WGS) entry which is preliminary data.</text>
</comment>
<name>A0ABR3SNB1_9PEZI</name>
<evidence type="ECO:0000313" key="3">
    <source>
        <dbReference type="Proteomes" id="UP001521116"/>
    </source>
</evidence>
<feature type="compositionally biased region" description="Polar residues" evidence="1">
    <location>
        <begin position="128"/>
        <end position="144"/>
    </location>
</feature>
<evidence type="ECO:0000313" key="2">
    <source>
        <dbReference type="EMBL" id="KAL1625523.1"/>
    </source>
</evidence>
<sequence>MDSYDNDIVMPDSPNNGIANHSLADFYRARSDLCPLPRIDSMENNDQNSITSTVTDGATLPITGDAALSIVAEASDNAMHDLHQHRTAAFIATTTLEAYTGETDSISSGMRPNYADRVISDLTASMSLPSSAQHQPANTATAGSSKDFPSKCQPVASSHSSPEPAIGVHSTTDDWEINSTSSSLIPMHSPKASVSQAVNSVARPTATSSSGLTGKHLQAERAKNAKSHLDEARDMLNQTLISRNTAPILPPSLTSSTQQFRYLEGIKVSIVRSKAAMQREEQTLFKEMQEMVEEEVRDLEVVRVQSSSLGCPVSKGYLMGQWQAHEEIKDQLDCPSADALLEPIFSKLRIMLEECSEV</sequence>
<protein>
    <submittedName>
        <fullName evidence="2">Uncharacterized protein</fullName>
    </submittedName>
</protein>
<dbReference type="Proteomes" id="UP001521116">
    <property type="component" value="Unassembled WGS sequence"/>
</dbReference>
<accession>A0ABR3SNB1</accession>
<reference evidence="2 3" key="1">
    <citation type="submission" date="2024-02" db="EMBL/GenBank/DDBJ databases">
        <title>De novo assembly and annotation of 12 fungi associated with fruit tree decline syndrome in Ontario, Canada.</title>
        <authorList>
            <person name="Sulman M."/>
            <person name="Ellouze W."/>
            <person name="Ilyukhin E."/>
        </authorList>
    </citation>
    <scope>NUCLEOTIDE SEQUENCE [LARGE SCALE GENOMIC DNA]</scope>
    <source>
        <strain evidence="2 3">M1-105</strain>
    </source>
</reference>